<dbReference type="FunFam" id="1.25.10.10:FF:000056">
    <property type="entry name" value="FH1/FH2 domain-containing protein 3 isoform X1"/>
    <property type="match status" value="1"/>
</dbReference>
<feature type="region of interest" description="Disordered" evidence="2">
    <location>
        <begin position="363"/>
        <end position="398"/>
    </location>
</feature>
<feature type="region of interest" description="Disordered" evidence="2">
    <location>
        <begin position="861"/>
        <end position="884"/>
    </location>
</feature>
<dbReference type="InterPro" id="IPR011989">
    <property type="entry name" value="ARM-like"/>
</dbReference>
<dbReference type="InterPro" id="IPR015425">
    <property type="entry name" value="FH2_Formin"/>
</dbReference>
<dbReference type="GO" id="GO:0030866">
    <property type="term" value="P:cortical actin cytoskeleton organization"/>
    <property type="evidence" value="ECO:0007669"/>
    <property type="project" value="TreeGrafter"/>
</dbReference>
<evidence type="ECO:0000259" key="3">
    <source>
        <dbReference type="PROSITE" id="PS51232"/>
    </source>
</evidence>
<dbReference type="SMART" id="SM00498">
    <property type="entry name" value="FH2"/>
    <property type="match status" value="1"/>
</dbReference>
<dbReference type="PANTHER" id="PTHR45920:SF4">
    <property type="entry name" value="FORMIN HOMOLOGY 2 DOMAIN CONTAINING, ISOFORM I"/>
    <property type="match status" value="1"/>
</dbReference>
<dbReference type="GO" id="GO:0005737">
    <property type="term" value="C:cytoplasm"/>
    <property type="evidence" value="ECO:0007669"/>
    <property type="project" value="TreeGrafter"/>
</dbReference>
<protein>
    <recommendedName>
        <fullName evidence="7">FH2 domain-containing protein</fullName>
    </recommendedName>
</protein>
<proteinExistence type="predicted"/>
<dbReference type="PROSITE" id="PS51444">
    <property type="entry name" value="FH2"/>
    <property type="match status" value="1"/>
</dbReference>
<dbReference type="InterPro" id="IPR016024">
    <property type="entry name" value="ARM-type_fold"/>
</dbReference>
<reference evidence="6" key="1">
    <citation type="submission" date="2011-08" db="EMBL/GenBank/DDBJ databases">
        <authorList>
            <person name="Rombauts S."/>
        </authorList>
    </citation>
    <scope>NUCLEOTIDE SEQUENCE</scope>
    <source>
        <strain evidence="6">London</strain>
    </source>
</reference>
<feature type="domain" description="FH2" evidence="4">
    <location>
        <begin position="877"/>
        <end position="1271"/>
    </location>
</feature>
<feature type="compositionally biased region" description="Low complexity" evidence="2">
    <location>
        <begin position="429"/>
        <end position="464"/>
    </location>
</feature>
<feature type="region of interest" description="Disordered" evidence="2">
    <location>
        <begin position="835"/>
        <end position="854"/>
    </location>
</feature>
<evidence type="ECO:0000313" key="6">
    <source>
        <dbReference type="Proteomes" id="UP000015104"/>
    </source>
</evidence>
<dbReference type="Gene3D" id="1.25.10.10">
    <property type="entry name" value="Leucine-rich Repeat Variant"/>
    <property type="match status" value="1"/>
</dbReference>
<dbReference type="STRING" id="32264.T1KVE1"/>
<evidence type="ECO:0000256" key="1">
    <source>
        <dbReference type="ARBA" id="ARBA00023203"/>
    </source>
</evidence>
<dbReference type="HOGENOM" id="CLU_000814_0_0_1"/>
<accession>T1KVE1</accession>
<dbReference type="eggNOG" id="KOG1925">
    <property type="taxonomic scope" value="Eukaryota"/>
</dbReference>
<dbReference type="SUPFAM" id="SSF101447">
    <property type="entry name" value="Formin homology 2 domain (FH2 domain)"/>
    <property type="match status" value="1"/>
</dbReference>
<organism evidence="5 6">
    <name type="scientific">Tetranychus urticae</name>
    <name type="common">Two-spotted spider mite</name>
    <dbReference type="NCBI Taxonomy" id="32264"/>
    <lineage>
        <taxon>Eukaryota</taxon>
        <taxon>Metazoa</taxon>
        <taxon>Ecdysozoa</taxon>
        <taxon>Arthropoda</taxon>
        <taxon>Chelicerata</taxon>
        <taxon>Arachnida</taxon>
        <taxon>Acari</taxon>
        <taxon>Acariformes</taxon>
        <taxon>Trombidiformes</taxon>
        <taxon>Prostigmata</taxon>
        <taxon>Eleutherengona</taxon>
        <taxon>Raphignathae</taxon>
        <taxon>Tetranychoidea</taxon>
        <taxon>Tetranychidae</taxon>
        <taxon>Tetranychus</taxon>
    </lineage>
</organism>
<name>T1KVE1_TETUR</name>
<feature type="compositionally biased region" description="Polar residues" evidence="2">
    <location>
        <begin position="864"/>
        <end position="875"/>
    </location>
</feature>
<sequence length="1396" mass="157061">MFNVKMDRMTQTLTCRVQYLNDIDPFRASTNFPEPPRPPLHSFNVNIPLVNQIAGVHRLLQAPHRLDDCSLQLYKHQGNDNAIESDCYGPYLDPELTISEQSEDFEGFRDNRKNAIILRTRLSVRVHSIIERLLNSSGGSLRRALFTLKQIFQDDKDLVHAFVQNDGLACLIKVGSENDQNYQNYILRALGQVMLYVDGMNGVIEHNETIQWLYSLISSQYRLVVKTALKLLLVFVEYQDSNCLLLLEAVNIVDSERGAKPWHNIINLLNEKNWADMELLIFAMTLVNQTLAGISDQDTYYDVVDSLEEQGMERVIQYYMSRQGIDMDLLRQFQIYEAVLRHEDGEDEGEVLPLDARHLIPRSRSRGYLGTSEEERRKSRRHSTGNLPPKASSKITSEIVPSWQRKVIETTEQFNRKAGRPKESTHLVNGSTTNGSSINGSPASPGSTTSTTTTMTTNSAGTTTIEKQSNGSTVTTTTLISDDITPGLRRRRERDAHNSTMIKQQSDYNLRGQRASICSCSSADSYGSTSSSGASSAYSLGSNEEKSPLIETIKLVPPLLVEPKPRPVSLGGSLGGATIEDELNKRNKEFSQWNDQSDSSYQNGGSNLRVSGLSTTSNEKKSWMLSMMYGKNSEIDDDLTVTTALNNNKNSANNIVNNNTINGNNNNIVNNNNNNLVKPPTSPKLWSPISNSNGFPSTVETISGSSIGVKTIQERILKSPSPAGPRQPNKVSGIKESTGPGNPVQDHLHWDNLTNALLSRPLYINDLDFTDLKSDDDQDIFQPHFDTIDFFQNNEGSSPIPPPPPPPTDPGCGVPPPPPPPFMTMNHLNGNSLRPFPNSGPPPPPFNPSFLRQNGLNGILVNGREQNTPSPTPDANSKSNNNKNKKTVKLFWKEVKEDKSLLSRLKKKKTIWDDIKTIPIDTQKLEHLFENRSKELANKEKAQEGKKNELIVLDAKRSNAINIGMTKLPPPRTIKTAIMKMDSTIMNRDGIEKILTMMPTEDEKTKITEAQMANPDIPLGSAENFLLTLASISDLEARLKLWAFKLDYDAMEKEIAEQLMDLKRAIEEIEKNDTFRIILATLLSVGNFLNGNEVKGFQIEYLCKVPEVKDTVHKHSLLHHLCHIVMEKFPTSSDLYSEFGSVTRAYKIDFDDVHRTIQKLESDCKASWDYLKVIAKHEDKTPMRTKMSEFLLDCAERITVLKIVHRRVLNRFKKLLIFLGFSSSAAKETKPHQVLQIISEFALEYRTTRERVKEQIEKKASHRERNKTRGKMITETDNFKSKEQTADQKLRKVLDNGYTDVEADPKVASKWGTLPGARTRQRSNSTYENHCNTLNGKSNGTLTDADDEILESLVKTVTAQPLRADQRAKRKSRFAERKSCKAKVLYGWQFTLINIP</sequence>
<keyword evidence="6" id="KW-1185">Reference proteome</keyword>
<dbReference type="InterPro" id="IPR042201">
    <property type="entry name" value="FH2_Formin_sf"/>
</dbReference>
<dbReference type="Pfam" id="PF24959">
    <property type="entry name" value="FH3_FHOD1-3"/>
    <property type="match status" value="1"/>
</dbReference>
<dbReference type="GO" id="GO:0005856">
    <property type="term" value="C:cytoskeleton"/>
    <property type="evidence" value="ECO:0007669"/>
    <property type="project" value="TreeGrafter"/>
</dbReference>
<evidence type="ECO:0008006" key="7">
    <source>
        <dbReference type="Google" id="ProtNLM"/>
    </source>
</evidence>
<feature type="compositionally biased region" description="Polar residues" evidence="2">
    <location>
        <begin position="465"/>
        <end position="480"/>
    </location>
</feature>
<dbReference type="PANTHER" id="PTHR45920">
    <property type="entry name" value="FORMIN HOMOLOGY 2 DOMAIN CONTAINING, ISOFORM I"/>
    <property type="match status" value="1"/>
</dbReference>
<reference evidence="5" key="2">
    <citation type="submission" date="2015-06" db="UniProtKB">
        <authorList>
            <consortium name="EnsemblMetazoa"/>
        </authorList>
    </citation>
    <scope>IDENTIFICATION</scope>
</reference>
<dbReference type="Pfam" id="PF02181">
    <property type="entry name" value="FH2"/>
    <property type="match status" value="1"/>
</dbReference>
<feature type="region of interest" description="Disordered" evidence="2">
    <location>
        <begin position="594"/>
        <end position="613"/>
    </location>
</feature>
<dbReference type="Proteomes" id="UP000015104">
    <property type="component" value="Unassembled WGS sequence"/>
</dbReference>
<dbReference type="Gene3D" id="1.20.58.2220">
    <property type="entry name" value="Formin, FH2 domain"/>
    <property type="match status" value="1"/>
</dbReference>
<dbReference type="SUPFAM" id="SSF48371">
    <property type="entry name" value="ARM repeat"/>
    <property type="match status" value="1"/>
</dbReference>
<feature type="region of interest" description="Disordered" evidence="2">
    <location>
        <begin position="413"/>
        <end position="508"/>
    </location>
</feature>
<dbReference type="InterPro" id="IPR014768">
    <property type="entry name" value="GBD/FH3_dom"/>
</dbReference>
<keyword evidence="1" id="KW-0009">Actin-binding</keyword>
<feature type="compositionally biased region" description="Polar residues" evidence="2">
    <location>
        <begin position="498"/>
        <end position="508"/>
    </location>
</feature>
<dbReference type="EMBL" id="CAEY01000612">
    <property type="status" value="NOT_ANNOTATED_CDS"/>
    <property type="molecule type" value="Genomic_DNA"/>
</dbReference>
<feature type="region of interest" description="Disordered" evidence="2">
    <location>
        <begin position="791"/>
        <end position="820"/>
    </location>
</feature>
<dbReference type="PROSITE" id="PS51232">
    <property type="entry name" value="GBD_FH3"/>
    <property type="match status" value="1"/>
</dbReference>
<dbReference type="GO" id="GO:0051015">
    <property type="term" value="F:actin filament binding"/>
    <property type="evidence" value="ECO:0007669"/>
    <property type="project" value="TreeGrafter"/>
</dbReference>
<evidence type="ECO:0000259" key="4">
    <source>
        <dbReference type="PROSITE" id="PS51444"/>
    </source>
</evidence>
<dbReference type="Pfam" id="PF18382">
    <property type="entry name" value="Formin_GBD_N"/>
    <property type="match status" value="1"/>
</dbReference>
<dbReference type="EnsemblMetazoa" id="tetur23g00300.1">
    <property type="protein sequence ID" value="tetur23g00300.1"/>
    <property type="gene ID" value="tetur23g00300"/>
</dbReference>
<evidence type="ECO:0000256" key="2">
    <source>
        <dbReference type="SAM" id="MobiDB-lite"/>
    </source>
</evidence>
<dbReference type="InterPro" id="IPR056771">
    <property type="entry name" value="FH3_FHOD1-3-like"/>
</dbReference>
<feature type="compositionally biased region" description="Pro residues" evidence="2">
    <location>
        <begin position="838"/>
        <end position="847"/>
    </location>
</feature>
<feature type="region of interest" description="Disordered" evidence="2">
    <location>
        <begin position="717"/>
        <end position="741"/>
    </location>
</feature>
<feature type="domain" description="GBD/FH3" evidence="3">
    <location>
        <begin position="58"/>
        <end position="421"/>
    </location>
</feature>
<feature type="compositionally biased region" description="Pro residues" evidence="2">
    <location>
        <begin position="799"/>
        <end position="820"/>
    </location>
</feature>
<dbReference type="InterPro" id="IPR041387">
    <property type="entry name" value="FHOD1_GBD_N"/>
</dbReference>
<evidence type="ECO:0000313" key="5">
    <source>
        <dbReference type="EnsemblMetazoa" id="tetur23g00300.1"/>
    </source>
</evidence>